<keyword evidence="4" id="KW-1185">Reference proteome</keyword>
<accession>A0A5C0SH93</accession>
<feature type="domain" description="C4-type zinc ribbon" evidence="2">
    <location>
        <begin position="201"/>
        <end position="231"/>
    </location>
</feature>
<dbReference type="EMBL" id="CP042243">
    <property type="protein sequence ID" value="QEK12339.1"/>
    <property type="molecule type" value="Genomic_DNA"/>
</dbReference>
<keyword evidence="1" id="KW-0175">Coiled coil</keyword>
<sequence>MDQVYYLCKLQEAESALEKYEKILKDIIKSKEIGDKIQEHKKIKNIYETKIREIQDKKYELRKLEKENQDIEYKRKSVKDKLYSGRINEAKQLELLLNEQEEIEKEMGVIDTDILVMMEEVEKMEEEIKQIYMKMCKMGSMIKKMLMDRKIRKSDMEKRIKEKILEKEEILKKINKKNIQIYMDIKSKKRKPVAFIQSDICTGCHMDVPIMMITKLRKQEIITCTNCGRILYCKSEG</sequence>
<protein>
    <recommendedName>
        <fullName evidence="2">C4-type zinc ribbon domain-containing protein</fullName>
    </recommendedName>
</protein>
<evidence type="ECO:0000259" key="2">
    <source>
        <dbReference type="Pfam" id="PF02591"/>
    </source>
</evidence>
<organism evidence="3 4">
    <name type="scientific">Crassaminicella thermophila</name>
    <dbReference type="NCBI Taxonomy" id="2599308"/>
    <lineage>
        <taxon>Bacteria</taxon>
        <taxon>Bacillati</taxon>
        <taxon>Bacillota</taxon>
        <taxon>Clostridia</taxon>
        <taxon>Eubacteriales</taxon>
        <taxon>Clostridiaceae</taxon>
        <taxon>Crassaminicella</taxon>
    </lineage>
</organism>
<name>A0A5C0SH93_CRATE</name>
<dbReference type="InterPro" id="IPR003743">
    <property type="entry name" value="Zf-RING_7"/>
</dbReference>
<gene>
    <name evidence="3" type="ORF">FQB35_08100</name>
</gene>
<dbReference type="KEGG" id="crs:FQB35_08100"/>
<evidence type="ECO:0000313" key="4">
    <source>
        <dbReference type="Proteomes" id="UP000324646"/>
    </source>
</evidence>
<dbReference type="Pfam" id="PF02591">
    <property type="entry name" value="Zn_ribbon_9"/>
    <property type="match status" value="1"/>
</dbReference>
<evidence type="ECO:0000313" key="3">
    <source>
        <dbReference type="EMBL" id="QEK12339.1"/>
    </source>
</evidence>
<feature type="coiled-coil region" evidence="1">
    <location>
        <begin position="10"/>
        <end position="177"/>
    </location>
</feature>
<dbReference type="Proteomes" id="UP000324646">
    <property type="component" value="Chromosome"/>
</dbReference>
<dbReference type="OrthoDB" id="9795058at2"/>
<dbReference type="AlphaFoldDB" id="A0A5C0SH93"/>
<reference evidence="3 4" key="1">
    <citation type="submission" date="2019-07" db="EMBL/GenBank/DDBJ databases">
        <title>Complete genome of Crassaminicella thermophila SY095.</title>
        <authorList>
            <person name="Li X."/>
        </authorList>
    </citation>
    <scope>NUCLEOTIDE SEQUENCE [LARGE SCALE GENOMIC DNA]</scope>
    <source>
        <strain evidence="3 4">SY095</strain>
    </source>
</reference>
<evidence type="ECO:0000256" key="1">
    <source>
        <dbReference type="SAM" id="Coils"/>
    </source>
</evidence>
<proteinExistence type="predicted"/>
<dbReference type="RefSeq" id="WP_148809494.1">
    <property type="nucleotide sequence ID" value="NZ_CP042243.1"/>
</dbReference>
<dbReference type="Gene3D" id="1.10.287.1490">
    <property type="match status" value="1"/>
</dbReference>